<dbReference type="InterPro" id="IPR045250">
    <property type="entry name" value="p23-like"/>
</dbReference>
<dbReference type="GO" id="GO:0051131">
    <property type="term" value="P:chaperone-mediated protein complex assembly"/>
    <property type="evidence" value="ECO:0007669"/>
    <property type="project" value="TreeGrafter"/>
</dbReference>
<dbReference type="Gene3D" id="2.60.40.790">
    <property type="match status" value="1"/>
</dbReference>
<proteinExistence type="inferred from homology"/>
<sequence length="144" mass="16887">MSHRNQPPAVYWAQGHEKLYLTFEIEDFKVDHIALEGKDFFVSGTTSDGSVHSFTLWLYADCREVMDKDSKTEFAEFTIKKGEDRWWPQLEEHSAKFPWVKVDFHRYVYGVEGSSAEYDSQVYYRSSLDTDHYSSGPDAIPERR</sequence>
<evidence type="ECO:0000259" key="2">
    <source>
        <dbReference type="PROSITE" id="PS51203"/>
    </source>
</evidence>
<protein>
    <submittedName>
        <fullName evidence="4">CS domain-containing protein</fullName>
    </submittedName>
</protein>
<dbReference type="GO" id="GO:0005634">
    <property type="term" value="C:nucleus"/>
    <property type="evidence" value="ECO:0007669"/>
    <property type="project" value="TreeGrafter"/>
</dbReference>
<dbReference type="PANTHER" id="PTHR22932:SF1">
    <property type="entry name" value="CO-CHAPERONE PROTEIN DAF-41"/>
    <property type="match status" value="1"/>
</dbReference>
<evidence type="ECO:0000313" key="4">
    <source>
        <dbReference type="WBParaSite" id="Pan_g516.t1"/>
    </source>
</evidence>
<comment type="similarity">
    <text evidence="1">Belongs to the p23/wos2 family.</text>
</comment>
<keyword evidence="3" id="KW-1185">Reference proteome</keyword>
<evidence type="ECO:0000256" key="1">
    <source>
        <dbReference type="ARBA" id="ARBA00025733"/>
    </source>
</evidence>
<dbReference type="WBParaSite" id="Pan_g516.t1">
    <property type="protein sequence ID" value="Pan_g516.t1"/>
    <property type="gene ID" value="Pan_g516"/>
</dbReference>
<name>A0A7E4VYV2_PANRE</name>
<dbReference type="GO" id="GO:0051879">
    <property type="term" value="F:Hsp90 protein binding"/>
    <property type="evidence" value="ECO:0007669"/>
    <property type="project" value="InterPro"/>
</dbReference>
<dbReference type="SUPFAM" id="SSF49764">
    <property type="entry name" value="HSP20-like chaperones"/>
    <property type="match status" value="1"/>
</dbReference>
<dbReference type="GO" id="GO:0006457">
    <property type="term" value="P:protein folding"/>
    <property type="evidence" value="ECO:0007669"/>
    <property type="project" value="TreeGrafter"/>
</dbReference>
<organism evidence="3 4">
    <name type="scientific">Panagrellus redivivus</name>
    <name type="common">Microworm</name>
    <dbReference type="NCBI Taxonomy" id="6233"/>
    <lineage>
        <taxon>Eukaryota</taxon>
        <taxon>Metazoa</taxon>
        <taxon>Ecdysozoa</taxon>
        <taxon>Nematoda</taxon>
        <taxon>Chromadorea</taxon>
        <taxon>Rhabditida</taxon>
        <taxon>Tylenchina</taxon>
        <taxon>Panagrolaimomorpha</taxon>
        <taxon>Panagrolaimoidea</taxon>
        <taxon>Panagrolaimidae</taxon>
        <taxon>Panagrellus</taxon>
    </lineage>
</organism>
<dbReference type="Proteomes" id="UP000492821">
    <property type="component" value="Unassembled WGS sequence"/>
</dbReference>
<accession>A0A7E4VYV2</accession>
<dbReference type="PANTHER" id="PTHR22932">
    <property type="entry name" value="TELOMERASE-BINDING PROTEIN P23 HSP90 CO-CHAPERONE"/>
    <property type="match status" value="1"/>
</dbReference>
<dbReference type="AlphaFoldDB" id="A0A7E4VYV2"/>
<reference evidence="3" key="1">
    <citation type="journal article" date="2013" name="Genetics">
        <title>The draft genome and transcriptome of Panagrellus redivivus are shaped by the harsh demands of a free-living lifestyle.</title>
        <authorList>
            <person name="Srinivasan J."/>
            <person name="Dillman A.R."/>
            <person name="Macchietto M.G."/>
            <person name="Heikkinen L."/>
            <person name="Lakso M."/>
            <person name="Fracchia K.M."/>
            <person name="Antoshechkin I."/>
            <person name="Mortazavi A."/>
            <person name="Wong G."/>
            <person name="Sternberg P.W."/>
        </authorList>
    </citation>
    <scope>NUCLEOTIDE SEQUENCE [LARGE SCALE GENOMIC DNA]</scope>
    <source>
        <strain evidence="3">MT8872</strain>
    </source>
</reference>
<feature type="domain" description="CS" evidence="2">
    <location>
        <begin position="5"/>
        <end position="91"/>
    </location>
</feature>
<dbReference type="InterPro" id="IPR007052">
    <property type="entry name" value="CS_dom"/>
</dbReference>
<reference evidence="4" key="2">
    <citation type="submission" date="2020-10" db="UniProtKB">
        <authorList>
            <consortium name="WormBaseParasite"/>
        </authorList>
    </citation>
    <scope>IDENTIFICATION</scope>
</reference>
<dbReference type="InterPro" id="IPR008978">
    <property type="entry name" value="HSP20-like_chaperone"/>
</dbReference>
<evidence type="ECO:0000313" key="3">
    <source>
        <dbReference type="Proteomes" id="UP000492821"/>
    </source>
</evidence>
<dbReference type="GO" id="GO:0005829">
    <property type="term" value="C:cytosol"/>
    <property type="evidence" value="ECO:0007669"/>
    <property type="project" value="TreeGrafter"/>
</dbReference>
<dbReference type="PROSITE" id="PS51203">
    <property type="entry name" value="CS"/>
    <property type="match status" value="1"/>
</dbReference>
<dbReference type="GO" id="GO:0051087">
    <property type="term" value="F:protein-folding chaperone binding"/>
    <property type="evidence" value="ECO:0007669"/>
    <property type="project" value="TreeGrafter"/>
</dbReference>